<keyword evidence="5" id="KW-1185">Reference proteome</keyword>
<dbReference type="Proteomes" id="UP001172743">
    <property type="component" value="Unassembled WGS sequence"/>
</dbReference>
<dbReference type="Gene3D" id="3.60.21.10">
    <property type="match status" value="1"/>
</dbReference>
<organism evidence="4 5">
    <name type="scientific">Ureibacillus aquaedulcis</name>
    <dbReference type="NCBI Taxonomy" id="3058421"/>
    <lineage>
        <taxon>Bacteria</taxon>
        <taxon>Bacillati</taxon>
        <taxon>Bacillota</taxon>
        <taxon>Bacilli</taxon>
        <taxon>Bacillales</taxon>
        <taxon>Caryophanaceae</taxon>
        <taxon>Ureibacillus</taxon>
    </lineage>
</organism>
<proteinExistence type="inferred from homology"/>
<name>A0ABT8GMB7_9BACL</name>
<evidence type="ECO:0000313" key="5">
    <source>
        <dbReference type="Proteomes" id="UP001172743"/>
    </source>
</evidence>
<feature type="domain" description="Capsule synthesis protein CapA" evidence="3">
    <location>
        <begin position="56"/>
        <end position="302"/>
    </location>
</feature>
<dbReference type="SUPFAM" id="SSF56300">
    <property type="entry name" value="Metallo-dependent phosphatases"/>
    <property type="match status" value="1"/>
</dbReference>
<dbReference type="CDD" id="cd07381">
    <property type="entry name" value="MPP_CapA"/>
    <property type="match status" value="1"/>
</dbReference>
<accession>A0ABT8GMB7</accession>
<dbReference type="InterPro" id="IPR029052">
    <property type="entry name" value="Metallo-depent_PP-like"/>
</dbReference>
<dbReference type="GO" id="GO:0016787">
    <property type="term" value="F:hydrolase activity"/>
    <property type="evidence" value="ECO:0007669"/>
    <property type="project" value="UniProtKB-KW"/>
</dbReference>
<dbReference type="RefSeq" id="WP_301136679.1">
    <property type="nucleotide sequence ID" value="NZ_JAUHTQ010000002.1"/>
</dbReference>
<reference evidence="4" key="1">
    <citation type="submission" date="2023-07" db="EMBL/GenBank/DDBJ databases">
        <title>Ureibacillus sp. isolated from freshwater well.</title>
        <authorList>
            <person name="Kirdat K."/>
            <person name="Bhatt A."/>
            <person name="Teware R."/>
            <person name="Bhavsar Y."/>
            <person name="Yadav A."/>
        </authorList>
    </citation>
    <scope>NUCLEOTIDE SEQUENCE</scope>
    <source>
        <strain evidence="4">BA0131</strain>
    </source>
</reference>
<evidence type="ECO:0000259" key="3">
    <source>
        <dbReference type="SMART" id="SM00854"/>
    </source>
</evidence>
<evidence type="ECO:0000313" key="4">
    <source>
        <dbReference type="EMBL" id="MDN4492563.1"/>
    </source>
</evidence>
<protein>
    <submittedName>
        <fullName evidence="4">CapA family protein</fullName>
        <ecNumber evidence="4">3.1.-.-</ecNumber>
    </submittedName>
</protein>
<keyword evidence="4" id="KW-0378">Hydrolase</keyword>
<dbReference type="PANTHER" id="PTHR33393">
    <property type="entry name" value="POLYGLUTAMINE SYNTHESIS ACCESSORY PROTEIN RV0574C-RELATED"/>
    <property type="match status" value="1"/>
</dbReference>
<dbReference type="PANTHER" id="PTHR33393:SF12">
    <property type="entry name" value="CAPSULE BIOSYNTHESIS PROTEIN CAPA"/>
    <property type="match status" value="1"/>
</dbReference>
<gene>
    <name evidence="4" type="ORF">QYB95_03340</name>
</gene>
<dbReference type="InterPro" id="IPR019079">
    <property type="entry name" value="Capsule_synth_CapA"/>
</dbReference>
<dbReference type="SMART" id="SM00854">
    <property type="entry name" value="PGA_cap"/>
    <property type="match status" value="1"/>
</dbReference>
<dbReference type="InterPro" id="IPR052169">
    <property type="entry name" value="CW_Biosynth-Accessory"/>
</dbReference>
<dbReference type="Pfam" id="PF09587">
    <property type="entry name" value="PGA_cap"/>
    <property type="match status" value="1"/>
</dbReference>
<feature type="compositionally biased region" description="Basic and acidic residues" evidence="2">
    <location>
        <begin position="41"/>
        <end position="51"/>
    </location>
</feature>
<comment type="caution">
    <text evidence="4">The sequence shown here is derived from an EMBL/GenBank/DDBJ whole genome shotgun (WGS) entry which is preliminary data.</text>
</comment>
<evidence type="ECO:0000256" key="2">
    <source>
        <dbReference type="SAM" id="MobiDB-lite"/>
    </source>
</evidence>
<sequence length="392" mass="44403">MIGLLILFSFINHSLFNQNENDENNKEFHVQDNKTVGPQEENTKPEPRKPESYTATISAIGDILAHSPVYKEAYIGNDQYDFTEMFTQVRPYIERADITVANSESIIGGQDLGVSSYPLFNSPYELADTLKAVGVDVVNMANNHTLDRGEQAILNATNHWNELGITYVGVAKDPKESRQIKTMTVNKITFSFLSYTYGTNGLNVPEGKDYLVNYINEEKMIQDIQKAKEISDLVVLNLHVGEEYSRTQNDYQEKLAQLAADNGVHIIFAHHPHVLQPVKWYTGIEGNQTFVIHSLGNFLSSQDKLHRQIGTILELEVSKTITYGPDGQANTLIEVKNPRLLPTYVKFSNWKDFEIIPMYQLTSESLPNAASTYEEIKKHMSQYVPTLEFIES</sequence>
<dbReference type="EC" id="3.1.-.-" evidence="4"/>
<dbReference type="EMBL" id="JAUHTQ010000002">
    <property type="protein sequence ID" value="MDN4492563.1"/>
    <property type="molecule type" value="Genomic_DNA"/>
</dbReference>
<comment type="similarity">
    <text evidence="1">Belongs to the CapA family.</text>
</comment>
<evidence type="ECO:0000256" key="1">
    <source>
        <dbReference type="ARBA" id="ARBA00005662"/>
    </source>
</evidence>
<feature type="region of interest" description="Disordered" evidence="2">
    <location>
        <begin position="29"/>
        <end position="52"/>
    </location>
</feature>